<sequence>MATVFDKTYHIPPPKSQKLFILTQIPLRILAAAVTLAATSITLTNKQTAVIYGIQIDARYSYSPALKFFAYANLIACAFTVLSLFLALILRNKAVDSTYYFYMFLHDLVMTILLMAGCAAATAVGYVGKYGDRHAGWMPVCGYFAEFCNRGTAASSLSYFGFLFYFILTVVSANRSAISKFDEIISRICESKMHVLMSSNHTYFHV</sequence>
<evidence type="ECO:0000259" key="9">
    <source>
        <dbReference type="Pfam" id="PF04535"/>
    </source>
</evidence>
<dbReference type="InterPro" id="IPR006702">
    <property type="entry name" value="CASP_dom"/>
</dbReference>
<evidence type="ECO:0000256" key="7">
    <source>
        <dbReference type="ARBA" id="ARBA00023136"/>
    </source>
</evidence>
<dbReference type="InterPro" id="IPR006459">
    <property type="entry name" value="CASP/CASPL"/>
</dbReference>
<dbReference type="Pfam" id="PF04535">
    <property type="entry name" value="CASP_dom"/>
    <property type="match status" value="1"/>
</dbReference>
<feature type="transmembrane region" description="Helical" evidence="8">
    <location>
        <begin position="102"/>
        <end position="128"/>
    </location>
</feature>
<organism evidence="10">
    <name type="scientific">Sesamum angustifolium</name>
    <dbReference type="NCBI Taxonomy" id="2727405"/>
    <lineage>
        <taxon>Eukaryota</taxon>
        <taxon>Viridiplantae</taxon>
        <taxon>Streptophyta</taxon>
        <taxon>Embryophyta</taxon>
        <taxon>Tracheophyta</taxon>
        <taxon>Spermatophyta</taxon>
        <taxon>Magnoliopsida</taxon>
        <taxon>eudicotyledons</taxon>
        <taxon>Gunneridae</taxon>
        <taxon>Pentapetalae</taxon>
        <taxon>asterids</taxon>
        <taxon>lamiids</taxon>
        <taxon>Lamiales</taxon>
        <taxon>Pedaliaceae</taxon>
        <taxon>Sesamum</taxon>
    </lineage>
</organism>
<evidence type="ECO:0000256" key="2">
    <source>
        <dbReference type="ARBA" id="ARBA00007651"/>
    </source>
</evidence>
<keyword evidence="5 8" id="KW-0812">Transmembrane</keyword>
<evidence type="ECO:0000256" key="5">
    <source>
        <dbReference type="ARBA" id="ARBA00022692"/>
    </source>
</evidence>
<keyword evidence="4 8" id="KW-1003">Cell membrane</keyword>
<evidence type="ECO:0000256" key="6">
    <source>
        <dbReference type="ARBA" id="ARBA00022989"/>
    </source>
</evidence>
<dbReference type="GO" id="GO:0005886">
    <property type="term" value="C:plasma membrane"/>
    <property type="evidence" value="ECO:0007669"/>
    <property type="project" value="UniProtKB-SubCell"/>
</dbReference>
<dbReference type="NCBIfam" id="TIGR01569">
    <property type="entry name" value="A_tha_TIGR01569"/>
    <property type="match status" value="1"/>
</dbReference>
<accession>A0AAW2LMI3</accession>
<dbReference type="AlphaFoldDB" id="A0AAW2LMI3"/>
<name>A0AAW2LMI3_9LAMI</name>
<evidence type="ECO:0000256" key="1">
    <source>
        <dbReference type="ARBA" id="ARBA00004651"/>
    </source>
</evidence>
<feature type="transmembrane region" description="Helical" evidence="8">
    <location>
        <begin position="68"/>
        <end position="90"/>
    </location>
</feature>
<comment type="caution">
    <text evidence="10">The sequence shown here is derived from an EMBL/GenBank/DDBJ whole genome shotgun (WGS) entry which is preliminary data.</text>
</comment>
<dbReference type="InterPro" id="IPR044173">
    <property type="entry name" value="CASPL"/>
</dbReference>
<feature type="domain" description="Casparian strip membrane protein" evidence="9">
    <location>
        <begin position="22"/>
        <end position="164"/>
    </location>
</feature>
<keyword evidence="7 8" id="KW-0472">Membrane</keyword>
<dbReference type="EMBL" id="JACGWK010000013">
    <property type="protein sequence ID" value="KAL0318926.1"/>
    <property type="molecule type" value="Genomic_DNA"/>
</dbReference>
<feature type="transmembrane region" description="Helical" evidence="8">
    <location>
        <begin position="159"/>
        <end position="178"/>
    </location>
</feature>
<proteinExistence type="inferred from homology"/>
<gene>
    <name evidence="10" type="ORF">Sangu_2048800</name>
</gene>
<protein>
    <recommendedName>
        <fullName evidence="8">CASP-like protein</fullName>
    </recommendedName>
</protein>
<dbReference type="PANTHER" id="PTHR36488">
    <property type="entry name" value="CASP-LIKE PROTEIN 1U1"/>
    <property type="match status" value="1"/>
</dbReference>
<keyword evidence="6 8" id="KW-1133">Transmembrane helix</keyword>
<comment type="subcellular location">
    <subcellularLocation>
        <location evidence="1 8">Cell membrane</location>
        <topology evidence="1 8">Multi-pass membrane protein</topology>
    </subcellularLocation>
</comment>
<comment type="subunit">
    <text evidence="3 8">Homodimer and heterodimers.</text>
</comment>
<evidence type="ECO:0000256" key="3">
    <source>
        <dbReference type="ARBA" id="ARBA00011489"/>
    </source>
</evidence>
<reference evidence="10" key="1">
    <citation type="submission" date="2020-06" db="EMBL/GenBank/DDBJ databases">
        <authorList>
            <person name="Li T."/>
            <person name="Hu X."/>
            <person name="Zhang T."/>
            <person name="Song X."/>
            <person name="Zhang H."/>
            <person name="Dai N."/>
            <person name="Sheng W."/>
            <person name="Hou X."/>
            <person name="Wei L."/>
        </authorList>
    </citation>
    <scope>NUCLEOTIDE SEQUENCE</scope>
    <source>
        <strain evidence="10">G01</strain>
        <tissue evidence="10">Leaf</tissue>
    </source>
</reference>
<evidence type="ECO:0000313" key="10">
    <source>
        <dbReference type="EMBL" id="KAL0318926.1"/>
    </source>
</evidence>
<feature type="transmembrane region" description="Helical" evidence="8">
    <location>
        <begin position="25"/>
        <end position="43"/>
    </location>
</feature>
<dbReference type="PANTHER" id="PTHR36488:SF8">
    <property type="entry name" value="CASP-LIKE PROTEIN 1U1"/>
    <property type="match status" value="1"/>
</dbReference>
<evidence type="ECO:0000256" key="4">
    <source>
        <dbReference type="ARBA" id="ARBA00022475"/>
    </source>
</evidence>
<evidence type="ECO:0000256" key="8">
    <source>
        <dbReference type="RuleBase" id="RU361233"/>
    </source>
</evidence>
<comment type="similarity">
    <text evidence="2 8">Belongs to the Casparian strip membrane proteins (CASP) family.</text>
</comment>
<reference evidence="10" key="2">
    <citation type="journal article" date="2024" name="Plant">
        <title>Genomic evolution and insights into agronomic trait innovations of Sesamum species.</title>
        <authorList>
            <person name="Miao H."/>
            <person name="Wang L."/>
            <person name="Qu L."/>
            <person name="Liu H."/>
            <person name="Sun Y."/>
            <person name="Le M."/>
            <person name="Wang Q."/>
            <person name="Wei S."/>
            <person name="Zheng Y."/>
            <person name="Lin W."/>
            <person name="Duan Y."/>
            <person name="Cao H."/>
            <person name="Xiong S."/>
            <person name="Wang X."/>
            <person name="Wei L."/>
            <person name="Li C."/>
            <person name="Ma Q."/>
            <person name="Ju M."/>
            <person name="Zhao R."/>
            <person name="Li G."/>
            <person name="Mu C."/>
            <person name="Tian Q."/>
            <person name="Mei H."/>
            <person name="Zhang T."/>
            <person name="Gao T."/>
            <person name="Zhang H."/>
        </authorList>
    </citation>
    <scope>NUCLEOTIDE SEQUENCE</scope>
    <source>
        <strain evidence="10">G01</strain>
    </source>
</reference>